<keyword evidence="3" id="KW-1185">Reference proteome</keyword>
<dbReference type="SUPFAM" id="SSF88723">
    <property type="entry name" value="PIN domain-like"/>
    <property type="match status" value="1"/>
</dbReference>
<dbReference type="Pfam" id="PF13470">
    <property type="entry name" value="PIN_3"/>
    <property type="match status" value="1"/>
</dbReference>
<evidence type="ECO:0000259" key="1">
    <source>
        <dbReference type="Pfam" id="PF13470"/>
    </source>
</evidence>
<dbReference type="AlphaFoldDB" id="A0A327NT10"/>
<accession>A0A327NT10</accession>
<sequence length="78" mass="8701">MRIVIDTNVLLAALPKASRFRDIITALVSRKIELAVSTAILLEYQEILSRKTNATVANNFLEFLTKLPGVVRVDTPFT</sequence>
<comment type="caution">
    <text evidence="2">The sequence shown here is derived from an EMBL/GenBank/DDBJ whole genome shotgun (WGS) entry which is preliminary data.</text>
</comment>
<dbReference type="OrthoDB" id="9802590at2"/>
<dbReference type="InterPro" id="IPR002850">
    <property type="entry name" value="PIN_toxin-like"/>
</dbReference>
<gene>
    <name evidence="2" type="ORF">HMF3257_32720</name>
</gene>
<name>A0A327NT10_9BACT</name>
<proteinExistence type="predicted"/>
<dbReference type="NCBIfam" id="TIGR00305">
    <property type="entry name" value="putative toxin-antitoxin system toxin component, PIN family"/>
    <property type="match status" value="1"/>
</dbReference>
<dbReference type="RefSeq" id="WP_111348627.1">
    <property type="nucleotide sequence ID" value="NZ_QLII01000001.1"/>
</dbReference>
<evidence type="ECO:0000313" key="2">
    <source>
        <dbReference type="EMBL" id="RAI77713.1"/>
    </source>
</evidence>
<dbReference type="InterPro" id="IPR002716">
    <property type="entry name" value="PIN_dom"/>
</dbReference>
<dbReference type="InterPro" id="IPR029060">
    <property type="entry name" value="PIN-like_dom_sf"/>
</dbReference>
<evidence type="ECO:0000313" key="3">
    <source>
        <dbReference type="Proteomes" id="UP000249016"/>
    </source>
</evidence>
<feature type="domain" description="PIN" evidence="1">
    <location>
        <begin position="2"/>
        <end position="74"/>
    </location>
</feature>
<dbReference type="Proteomes" id="UP000249016">
    <property type="component" value="Unassembled WGS sequence"/>
</dbReference>
<dbReference type="Gene3D" id="3.40.50.1010">
    <property type="entry name" value="5'-nuclease"/>
    <property type="match status" value="1"/>
</dbReference>
<protein>
    <submittedName>
        <fullName evidence="2">Putative toxin-antitoxin system toxin component, PIN family</fullName>
    </submittedName>
</protein>
<organism evidence="2 3">
    <name type="scientific">Spirosoma telluris</name>
    <dbReference type="NCBI Taxonomy" id="2183553"/>
    <lineage>
        <taxon>Bacteria</taxon>
        <taxon>Pseudomonadati</taxon>
        <taxon>Bacteroidota</taxon>
        <taxon>Cytophagia</taxon>
        <taxon>Cytophagales</taxon>
        <taxon>Cytophagaceae</taxon>
        <taxon>Spirosoma</taxon>
    </lineage>
</organism>
<reference evidence="2 3" key="1">
    <citation type="submission" date="2018-06" db="EMBL/GenBank/DDBJ databases">
        <title>Spirosoma sp. HMF3257 Genome sequencing and assembly.</title>
        <authorList>
            <person name="Kang H."/>
            <person name="Cha I."/>
            <person name="Kim H."/>
            <person name="Kang J."/>
            <person name="Joh K."/>
        </authorList>
    </citation>
    <scope>NUCLEOTIDE SEQUENCE [LARGE SCALE GENOMIC DNA]</scope>
    <source>
        <strain evidence="2 3">HMF3257</strain>
    </source>
</reference>
<dbReference type="EMBL" id="QLII01000001">
    <property type="protein sequence ID" value="RAI77713.1"/>
    <property type="molecule type" value="Genomic_DNA"/>
</dbReference>